<keyword evidence="2" id="KW-1185">Reference proteome</keyword>
<gene>
    <name evidence="1" type="ORF">B0H64DRAFT_148136</name>
</gene>
<accession>A0AAE0LSD3</accession>
<protein>
    <submittedName>
        <fullName evidence="1">Uncharacterized protein</fullName>
    </submittedName>
</protein>
<dbReference type="RefSeq" id="XP_062659049.1">
    <property type="nucleotide sequence ID" value="XM_062798389.1"/>
</dbReference>
<evidence type="ECO:0000313" key="1">
    <source>
        <dbReference type="EMBL" id="KAK3295535.1"/>
    </source>
</evidence>
<dbReference type="AlphaFoldDB" id="A0AAE0LSD3"/>
<organism evidence="1 2">
    <name type="scientific">Chaetomium fimeti</name>
    <dbReference type="NCBI Taxonomy" id="1854472"/>
    <lineage>
        <taxon>Eukaryota</taxon>
        <taxon>Fungi</taxon>
        <taxon>Dikarya</taxon>
        <taxon>Ascomycota</taxon>
        <taxon>Pezizomycotina</taxon>
        <taxon>Sordariomycetes</taxon>
        <taxon>Sordariomycetidae</taxon>
        <taxon>Sordariales</taxon>
        <taxon>Chaetomiaceae</taxon>
        <taxon>Chaetomium</taxon>
    </lineage>
</organism>
<dbReference type="Proteomes" id="UP001278766">
    <property type="component" value="Unassembled WGS sequence"/>
</dbReference>
<dbReference type="GeneID" id="87835337"/>
<evidence type="ECO:0000313" key="2">
    <source>
        <dbReference type="Proteomes" id="UP001278766"/>
    </source>
</evidence>
<reference evidence="1" key="2">
    <citation type="submission" date="2023-06" db="EMBL/GenBank/DDBJ databases">
        <authorList>
            <consortium name="Lawrence Berkeley National Laboratory"/>
            <person name="Haridas S."/>
            <person name="Hensen N."/>
            <person name="Bonometti L."/>
            <person name="Westerberg I."/>
            <person name="Brannstrom I.O."/>
            <person name="Guillou S."/>
            <person name="Cros-Aarteil S."/>
            <person name="Calhoun S."/>
            <person name="Kuo A."/>
            <person name="Mondo S."/>
            <person name="Pangilinan J."/>
            <person name="Riley R."/>
            <person name="Labutti K."/>
            <person name="Andreopoulos B."/>
            <person name="Lipzen A."/>
            <person name="Chen C."/>
            <person name="Yanf M."/>
            <person name="Daum C."/>
            <person name="Ng V."/>
            <person name="Clum A."/>
            <person name="Steindorff A."/>
            <person name="Ohm R."/>
            <person name="Martin F."/>
            <person name="Silar P."/>
            <person name="Natvig D."/>
            <person name="Lalanne C."/>
            <person name="Gautier V."/>
            <person name="Ament-Velasquez S.L."/>
            <person name="Kruys A."/>
            <person name="Hutchinson M.I."/>
            <person name="Powell A.J."/>
            <person name="Barry K."/>
            <person name="Miller A.N."/>
            <person name="Grigoriev I.V."/>
            <person name="Debuchy R."/>
            <person name="Gladieux P."/>
            <person name="Thoren M.H."/>
            <person name="Johannesson H."/>
        </authorList>
    </citation>
    <scope>NUCLEOTIDE SEQUENCE</scope>
    <source>
        <strain evidence="1">CBS 168.71</strain>
    </source>
</reference>
<proteinExistence type="predicted"/>
<name>A0AAE0LSD3_9PEZI</name>
<dbReference type="EMBL" id="JAUEPN010000004">
    <property type="protein sequence ID" value="KAK3295535.1"/>
    <property type="molecule type" value="Genomic_DNA"/>
</dbReference>
<reference evidence="1" key="1">
    <citation type="journal article" date="2023" name="Mol. Phylogenet. Evol.">
        <title>Genome-scale phylogeny and comparative genomics of the fungal order Sordariales.</title>
        <authorList>
            <person name="Hensen N."/>
            <person name="Bonometti L."/>
            <person name="Westerberg I."/>
            <person name="Brannstrom I.O."/>
            <person name="Guillou S."/>
            <person name="Cros-Aarteil S."/>
            <person name="Calhoun S."/>
            <person name="Haridas S."/>
            <person name="Kuo A."/>
            <person name="Mondo S."/>
            <person name="Pangilinan J."/>
            <person name="Riley R."/>
            <person name="LaButti K."/>
            <person name="Andreopoulos B."/>
            <person name="Lipzen A."/>
            <person name="Chen C."/>
            <person name="Yan M."/>
            <person name="Daum C."/>
            <person name="Ng V."/>
            <person name="Clum A."/>
            <person name="Steindorff A."/>
            <person name="Ohm R.A."/>
            <person name="Martin F."/>
            <person name="Silar P."/>
            <person name="Natvig D.O."/>
            <person name="Lalanne C."/>
            <person name="Gautier V."/>
            <person name="Ament-Velasquez S.L."/>
            <person name="Kruys A."/>
            <person name="Hutchinson M.I."/>
            <person name="Powell A.J."/>
            <person name="Barry K."/>
            <person name="Miller A.N."/>
            <person name="Grigoriev I.V."/>
            <person name="Debuchy R."/>
            <person name="Gladieux P."/>
            <person name="Hiltunen Thoren M."/>
            <person name="Johannesson H."/>
        </authorList>
    </citation>
    <scope>NUCLEOTIDE SEQUENCE</scope>
    <source>
        <strain evidence="1">CBS 168.71</strain>
    </source>
</reference>
<sequence>MPSGGLMQATRAILSQTAVACPVPFLHPSRPGAGHRRRRSGLENGLALVRDTRGPQLVVVCRKCRAMRHRADLLLSAGSRSQSPMAERPVTRPVGLGGLSPSRRVLPGAVPWIHVPMLLVPDISSFSRCPHLDRQDTSSAGLLTDKSAAVSKQPTYAVPLALQRPSSLQLIPAGRFQDTHSVLFGLWNASQLMGRRPKFARHINGHVLAGGIEVTVRCRYVA</sequence>
<comment type="caution">
    <text evidence="1">The sequence shown here is derived from an EMBL/GenBank/DDBJ whole genome shotgun (WGS) entry which is preliminary data.</text>
</comment>